<dbReference type="Pfam" id="PF20146">
    <property type="entry name" value="NRF"/>
    <property type="match status" value="1"/>
</dbReference>
<evidence type="ECO:0000313" key="4">
    <source>
        <dbReference type="Proteomes" id="UP000327044"/>
    </source>
</evidence>
<evidence type="ECO:0000259" key="2">
    <source>
        <dbReference type="SMART" id="SM00703"/>
    </source>
</evidence>
<feature type="transmembrane region" description="Helical" evidence="1">
    <location>
        <begin position="350"/>
        <end position="368"/>
    </location>
</feature>
<dbReference type="EMBL" id="VVIM01000011">
    <property type="protein sequence ID" value="KAB0791319.1"/>
    <property type="molecule type" value="Genomic_DNA"/>
</dbReference>
<dbReference type="InterPro" id="IPR006621">
    <property type="entry name" value="Nose-resist-to-fluoxetine_N"/>
</dbReference>
<organism evidence="3 4">
    <name type="scientific">Photinus pyralis</name>
    <name type="common">Common eastern firefly</name>
    <name type="synonym">Lampyris pyralis</name>
    <dbReference type="NCBI Taxonomy" id="7054"/>
    <lineage>
        <taxon>Eukaryota</taxon>
        <taxon>Metazoa</taxon>
        <taxon>Ecdysozoa</taxon>
        <taxon>Arthropoda</taxon>
        <taxon>Hexapoda</taxon>
        <taxon>Insecta</taxon>
        <taxon>Pterygota</taxon>
        <taxon>Neoptera</taxon>
        <taxon>Endopterygota</taxon>
        <taxon>Coleoptera</taxon>
        <taxon>Polyphaga</taxon>
        <taxon>Elateriformia</taxon>
        <taxon>Elateroidea</taxon>
        <taxon>Lampyridae</taxon>
        <taxon>Lampyrinae</taxon>
        <taxon>Photinus</taxon>
    </lineage>
</organism>
<gene>
    <name evidence="3" type="ORF">PPYR_03119</name>
</gene>
<keyword evidence="1" id="KW-0812">Transmembrane</keyword>
<evidence type="ECO:0000313" key="3">
    <source>
        <dbReference type="EMBL" id="KAB0791319.1"/>
    </source>
</evidence>
<feature type="transmembrane region" description="Helical" evidence="1">
    <location>
        <begin position="264"/>
        <end position="284"/>
    </location>
</feature>
<proteinExistence type="predicted"/>
<dbReference type="AlphaFoldDB" id="A0A5N4A206"/>
<name>A0A5N4A206_PHOPY</name>
<feature type="transmembrane region" description="Helical" evidence="1">
    <location>
        <begin position="447"/>
        <end position="466"/>
    </location>
</feature>
<protein>
    <recommendedName>
        <fullName evidence="2">Nose resistant-to-fluoxetine protein N-terminal domain-containing protein</fullName>
    </recommendedName>
</protein>
<dbReference type="SMART" id="SM00703">
    <property type="entry name" value="NRF"/>
    <property type="match status" value="1"/>
</dbReference>
<accession>A0A5N4A206</accession>
<dbReference type="InParanoid" id="A0A5N4A206"/>
<dbReference type="InterPro" id="IPR052728">
    <property type="entry name" value="O2_lipid_transport_reg"/>
</dbReference>
<dbReference type="Proteomes" id="UP000327044">
    <property type="component" value="Unassembled WGS sequence"/>
</dbReference>
<feature type="transmembrane region" description="Helical" evidence="1">
    <location>
        <begin position="388"/>
        <end position="408"/>
    </location>
</feature>
<dbReference type="PANTHER" id="PTHR11161">
    <property type="entry name" value="O-ACYLTRANSFERASE"/>
    <property type="match status" value="1"/>
</dbReference>
<reference evidence="3 4" key="1">
    <citation type="journal article" date="2018" name="Elife">
        <title>Firefly genomes illuminate parallel origins of bioluminescence in beetles.</title>
        <authorList>
            <person name="Fallon T.R."/>
            <person name="Lower S.E."/>
            <person name="Chang C.H."/>
            <person name="Bessho-Uehara M."/>
            <person name="Martin G.J."/>
            <person name="Bewick A.J."/>
            <person name="Behringer M."/>
            <person name="Debat H.J."/>
            <person name="Wong I."/>
            <person name="Day J.C."/>
            <person name="Suvorov A."/>
            <person name="Silva C.J."/>
            <person name="Stanger-Hall K.F."/>
            <person name="Hall D.W."/>
            <person name="Schmitz R.J."/>
            <person name="Nelson D.R."/>
            <person name="Lewis S.M."/>
            <person name="Shigenobu S."/>
            <person name="Bybee S.M."/>
            <person name="Larracuente A.M."/>
            <person name="Oba Y."/>
            <person name="Weng J.K."/>
        </authorList>
    </citation>
    <scope>NUCLEOTIDE SEQUENCE [LARGE SCALE GENOMIC DNA]</scope>
    <source>
        <strain evidence="3">1611_PpyrPB1</strain>
        <tissue evidence="3">Whole body</tissue>
    </source>
</reference>
<feature type="domain" description="Nose resistant-to-fluoxetine protein N-terminal" evidence="2">
    <location>
        <begin position="124"/>
        <end position="253"/>
    </location>
</feature>
<sequence>MEKPKRKVRVRPRREWMDQIRERGTERGKTAGKMKILGRDRKKWRNWIQDKKPTSDDKEEEEFLIQKTNPQYATMAPQKLLCLILLVAGTKGDVFDYNFEALSSPRMLSDALESFLLRNATAVSWNCSAQLSEYVDGLRSREEWALTMYDSTGKLPAGVLDGNLAELGSFDECLYVTKLNEEPEGSSFTGQYCLGSIYVNATRNISAEILFGVFANKLAFSTCLPDACSDTDVQTIIRGIGINFTTEDPHCQTLAKRPELDTGGIIGLTITVCLALLMVASTIYDIRNKFTGKRAPNRLLSAFSIYTNLKNIFNTKSAFGEITCLHGVRSIAMFIWIYQIQNMPLLKADLAMDVFLFLSGSMIAYGYFQKMAKQQRFGIILHYVNRYLRLTPSLAAVVLFAATMVKYLGSGPLWPAFNEGILDPCVQNWWYNMLYIQTFLEKRCLTYTWYSAVDFQLFLLSPLLLIPHNRISRSIYVIAYNCL</sequence>
<keyword evidence="1" id="KW-0472">Membrane</keyword>
<feature type="transmembrane region" description="Helical" evidence="1">
    <location>
        <begin position="318"/>
        <end position="338"/>
    </location>
</feature>
<keyword evidence="1" id="KW-1133">Transmembrane helix</keyword>
<comment type="caution">
    <text evidence="3">The sequence shown here is derived from an EMBL/GenBank/DDBJ whole genome shotgun (WGS) entry which is preliminary data.</text>
</comment>
<keyword evidence="4" id="KW-1185">Reference proteome</keyword>
<dbReference type="PANTHER" id="PTHR11161:SF0">
    <property type="entry name" value="O-ACYLTRANSFERASE LIKE PROTEIN"/>
    <property type="match status" value="1"/>
</dbReference>
<evidence type="ECO:0000256" key="1">
    <source>
        <dbReference type="SAM" id="Phobius"/>
    </source>
</evidence>